<name>A0A345Z5A0_9MOLU</name>
<dbReference type="Proteomes" id="UP000254792">
    <property type="component" value="Chromosome"/>
</dbReference>
<dbReference type="OrthoDB" id="3684496at2"/>
<dbReference type="RefSeq" id="WP_115558663.1">
    <property type="nucleotide sequence ID" value="NZ_CP031376.1"/>
</dbReference>
<dbReference type="KEGG" id="salx:SALLE_v1c11090"/>
<evidence type="ECO:0000313" key="3">
    <source>
        <dbReference type="Proteomes" id="UP000254792"/>
    </source>
</evidence>
<dbReference type="Gene3D" id="3.40.50.10490">
    <property type="entry name" value="Glucose-6-phosphate isomerase like protein, domain 1"/>
    <property type="match status" value="1"/>
</dbReference>
<dbReference type="InterPro" id="IPR009057">
    <property type="entry name" value="Homeodomain-like_sf"/>
</dbReference>
<dbReference type="GO" id="GO:0097367">
    <property type="term" value="F:carbohydrate derivative binding"/>
    <property type="evidence" value="ECO:0007669"/>
    <property type="project" value="InterPro"/>
</dbReference>
<dbReference type="PANTHER" id="PTHR30514">
    <property type="entry name" value="GLUCOKINASE"/>
    <property type="match status" value="1"/>
</dbReference>
<dbReference type="InterPro" id="IPR000281">
    <property type="entry name" value="HTH_RpiR"/>
</dbReference>
<dbReference type="AlphaFoldDB" id="A0A345Z5A0"/>
<sequence>MDKILKKINHIIQHDTNAVRVTIAKFVIDNQEFVMENETAQIAKKCHVASSSITRFCQSIGLSGLNELKFILKSRQNFNSNLQENSFEENLDKYNEIKVSAALSLTNNWLNKKDEIIKLFNKDINIYIFCFNVAFFASKGFVQRMRGIGYKIFLEDDVSSIQWYVDNIKPQDLVIFVTLSGHNYLLESYAKTFFNKSYTLGILGQDSSFNQVVDKTFILDNQESQLWDFYSIRSQTLQQFWDFLYLQLNN</sequence>
<dbReference type="InterPro" id="IPR036388">
    <property type="entry name" value="WH-like_DNA-bd_sf"/>
</dbReference>
<dbReference type="InterPro" id="IPR046348">
    <property type="entry name" value="SIS_dom_sf"/>
</dbReference>
<dbReference type="GO" id="GO:0003700">
    <property type="term" value="F:DNA-binding transcription factor activity"/>
    <property type="evidence" value="ECO:0007669"/>
    <property type="project" value="InterPro"/>
</dbReference>
<gene>
    <name evidence="2" type="ORF">SALLE_v1c11090</name>
</gene>
<dbReference type="Gene3D" id="1.10.10.10">
    <property type="entry name" value="Winged helix-like DNA-binding domain superfamily/Winged helix DNA-binding domain"/>
    <property type="match status" value="1"/>
</dbReference>
<dbReference type="PANTHER" id="PTHR30514:SF10">
    <property type="entry name" value="MURR_RPIR FAMILY TRANSCRIPTIONAL REGULATOR"/>
    <property type="match status" value="1"/>
</dbReference>
<proteinExistence type="predicted"/>
<accession>A0A345Z5A0</accession>
<protein>
    <submittedName>
        <fullName evidence="2">MurR/RpiR family transcriptional regulator</fullName>
    </submittedName>
</protein>
<dbReference type="GO" id="GO:1901135">
    <property type="term" value="P:carbohydrate derivative metabolic process"/>
    <property type="evidence" value="ECO:0007669"/>
    <property type="project" value="InterPro"/>
</dbReference>
<dbReference type="PROSITE" id="PS51071">
    <property type="entry name" value="HTH_RPIR"/>
    <property type="match status" value="1"/>
</dbReference>
<dbReference type="SUPFAM" id="SSF53697">
    <property type="entry name" value="SIS domain"/>
    <property type="match status" value="1"/>
</dbReference>
<evidence type="ECO:0000259" key="1">
    <source>
        <dbReference type="PROSITE" id="PS51071"/>
    </source>
</evidence>
<evidence type="ECO:0000313" key="2">
    <source>
        <dbReference type="EMBL" id="AXK51779.1"/>
    </source>
</evidence>
<dbReference type="GO" id="GO:0003677">
    <property type="term" value="F:DNA binding"/>
    <property type="evidence" value="ECO:0007669"/>
    <property type="project" value="InterPro"/>
</dbReference>
<dbReference type="SUPFAM" id="SSF46689">
    <property type="entry name" value="Homeodomain-like"/>
    <property type="match status" value="1"/>
</dbReference>
<reference evidence="2 3" key="1">
    <citation type="submission" date="2018-07" db="EMBL/GenBank/DDBJ databases">
        <title>Complete genome sequence of Spiroplasma alleghenense PLHS-1 (ATCC 51752).</title>
        <authorList>
            <person name="Chou L."/>
            <person name="Lee T.-Y."/>
            <person name="Tsai Y.-M."/>
            <person name="Kuo C.-H."/>
        </authorList>
    </citation>
    <scope>NUCLEOTIDE SEQUENCE [LARGE SCALE GENOMIC DNA]</scope>
    <source>
        <strain evidence="2 3">PLHS-1</strain>
    </source>
</reference>
<dbReference type="Pfam" id="PF01418">
    <property type="entry name" value="HTH_6"/>
    <property type="match status" value="1"/>
</dbReference>
<dbReference type="EMBL" id="CP031376">
    <property type="protein sequence ID" value="AXK51779.1"/>
    <property type="molecule type" value="Genomic_DNA"/>
</dbReference>
<feature type="domain" description="HTH rpiR-type" evidence="1">
    <location>
        <begin position="3"/>
        <end position="79"/>
    </location>
</feature>
<dbReference type="InterPro" id="IPR047640">
    <property type="entry name" value="RpiR-like"/>
</dbReference>
<keyword evidence="3" id="KW-1185">Reference proteome</keyword>
<organism evidence="2 3">
    <name type="scientific">Spiroplasma alleghenense</name>
    <dbReference type="NCBI Taxonomy" id="216931"/>
    <lineage>
        <taxon>Bacteria</taxon>
        <taxon>Bacillati</taxon>
        <taxon>Mycoplasmatota</taxon>
        <taxon>Mollicutes</taxon>
        <taxon>Entomoplasmatales</taxon>
        <taxon>Spiroplasmataceae</taxon>
        <taxon>Spiroplasma</taxon>
    </lineage>
</organism>